<proteinExistence type="predicted"/>
<dbReference type="AlphaFoldDB" id="E5AMB8"/>
<evidence type="ECO:0000313" key="2">
    <source>
        <dbReference type="Proteomes" id="UP000007437"/>
    </source>
</evidence>
<accession>E5AMB8</accession>
<name>E5AMB8_MYCRK</name>
<dbReference type="HOGENOM" id="CLU_3395576_0_0_4"/>
<reference evidence="1 2" key="1">
    <citation type="journal article" date="2011" name="J. Bacteriol.">
        <title>Complete genome sequence of Burkholderia rhizoxinica, an endosymbiont of Rhizopus microsporus.</title>
        <authorList>
            <person name="Lackner G."/>
            <person name="Moebius N."/>
            <person name="Partida-Martinez L."/>
            <person name="Hertweck C."/>
        </authorList>
    </citation>
    <scope>NUCLEOTIDE SEQUENCE [LARGE SCALE GENOMIC DNA]</scope>
    <source>
        <strain evidence="2">DSM 19002 / CIP 109453 / HKI 454</strain>
    </source>
</reference>
<dbReference type="Proteomes" id="UP000007437">
    <property type="component" value="Chromosome"/>
</dbReference>
<dbReference type="STRING" id="882378.RBRH_03327"/>
<dbReference type="EMBL" id="FR687359">
    <property type="protein sequence ID" value="CBW73995.1"/>
    <property type="molecule type" value="Genomic_DNA"/>
</dbReference>
<dbReference type="KEGG" id="brh:RBRH_03327"/>
<protein>
    <submittedName>
        <fullName evidence="1">Transposase</fullName>
    </submittedName>
</protein>
<gene>
    <name evidence="1" type="ordered locus">RBRH_03327</name>
</gene>
<sequence>MLPKLGWLRYRHCRCVLGTVKNVTVNLSCYK</sequence>
<organism evidence="1 2">
    <name type="scientific">Mycetohabitans rhizoxinica (strain DSM 19002 / CIP 109453 / HKI 454)</name>
    <name type="common">Paraburkholderia rhizoxinica</name>
    <dbReference type="NCBI Taxonomy" id="882378"/>
    <lineage>
        <taxon>Bacteria</taxon>
        <taxon>Pseudomonadati</taxon>
        <taxon>Pseudomonadota</taxon>
        <taxon>Betaproteobacteria</taxon>
        <taxon>Burkholderiales</taxon>
        <taxon>Burkholderiaceae</taxon>
        <taxon>Mycetohabitans</taxon>
    </lineage>
</organism>
<evidence type="ECO:0000313" key="1">
    <source>
        <dbReference type="EMBL" id="CBW73995.1"/>
    </source>
</evidence>